<feature type="domain" description="HTH cro/C1-type" evidence="4">
    <location>
        <begin position="14"/>
        <end position="61"/>
    </location>
</feature>
<evidence type="ECO:0000256" key="2">
    <source>
        <dbReference type="ARBA" id="ARBA00023125"/>
    </source>
</evidence>
<keyword evidence="1" id="KW-0805">Transcription regulation</keyword>
<sequence>MSIIDKICDLMNYKKITQKQLTDYLGLDKSTFSQWKSGKNQSYLKYISQIADFLNVPEYYLKSEDLKLNFIPHELDDEYIIECPVCGYDYTHFIGIKPVDFGTYKSDGIAIEFHCEDDHTFYLIIDSYKGNTYAVYTDESCTQFKPANLGMESMSTSPLDMVIKEIAKKYHALDEHGKKAVESILDIEYKRCTETNRNKSKTITFKRFNVNKASAGCGYDLSNSDVWREIEVIDTPEAHEADFAVEVDGHSMEPTISDGSIVYIATDSDVPVGEIGLFRQNGAGYIKEKGSNRLISHNPDYPDILPENGEIVCIGRVIGIAKLPD</sequence>
<evidence type="ECO:0000259" key="4">
    <source>
        <dbReference type="PROSITE" id="PS50943"/>
    </source>
</evidence>
<dbReference type="SUPFAM" id="SSF47413">
    <property type="entry name" value="lambda repressor-like DNA-binding domains"/>
    <property type="match status" value="1"/>
</dbReference>
<evidence type="ECO:0000256" key="1">
    <source>
        <dbReference type="ARBA" id="ARBA00023015"/>
    </source>
</evidence>
<accession>A0AAE3IIR6</accession>
<name>A0AAE3IIR6_9FIRM</name>
<dbReference type="Pfam" id="PF00717">
    <property type="entry name" value="Peptidase_S24"/>
    <property type="match status" value="1"/>
</dbReference>
<keyword evidence="3" id="KW-0804">Transcription</keyword>
<dbReference type="PROSITE" id="PS50943">
    <property type="entry name" value="HTH_CROC1"/>
    <property type="match status" value="1"/>
</dbReference>
<dbReference type="Gene3D" id="1.10.260.40">
    <property type="entry name" value="lambda repressor-like DNA-binding domains"/>
    <property type="match status" value="1"/>
</dbReference>
<keyword evidence="2" id="KW-0238">DNA-binding</keyword>
<protein>
    <recommendedName>
        <fullName evidence="4">HTH cro/C1-type domain-containing protein</fullName>
    </recommendedName>
</protein>
<evidence type="ECO:0000313" key="5">
    <source>
        <dbReference type="EMBL" id="MCU6706660.1"/>
    </source>
</evidence>
<dbReference type="EMBL" id="JAOQJZ010000014">
    <property type="protein sequence ID" value="MCU6706660.1"/>
    <property type="molecule type" value="Genomic_DNA"/>
</dbReference>
<dbReference type="InterPro" id="IPR036286">
    <property type="entry name" value="LexA/Signal_pep-like_sf"/>
</dbReference>
<dbReference type="InterPro" id="IPR039418">
    <property type="entry name" value="LexA-like"/>
</dbReference>
<dbReference type="RefSeq" id="WP_195247522.1">
    <property type="nucleotide sequence ID" value="NZ_JAOQJZ010000014.1"/>
</dbReference>
<dbReference type="SUPFAM" id="SSF51306">
    <property type="entry name" value="LexA/Signal peptidase"/>
    <property type="match status" value="1"/>
</dbReference>
<proteinExistence type="predicted"/>
<dbReference type="CDD" id="cd00093">
    <property type="entry name" value="HTH_XRE"/>
    <property type="match status" value="1"/>
</dbReference>
<dbReference type="InterPro" id="IPR001387">
    <property type="entry name" value="Cro/C1-type_HTH"/>
</dbReference>
<dbReference type="PANTHER" id="PTHR40661:SF3">
    <property type="entry name" value="FELS-1 PROPHAGE TRANSCRIPTIONAL REGULATOR"/>
    <property type="match status" value="1"/>
</dbReference>
<dbReference type="Gene3D" id="2.10.109.10">
    <property type="entry name" value="Umud Fragment, subunit A"/>
    <property type="match status" value="1"/>
</dbReference>
<dbReference type="Proteomes" id="UP001208131">
    <property type="component" value="Unassembled WGS sequence"/>
</dbReference>
<dbReference type="InterPro" id="IPR015927">
    <property type="entry name" value="Peptidase_S24_S26A/B/C"/>
</dbReference>
<reference evidence="5 6" key="1">
    <citation type="journal article" date="2021" name="ISME Commun">
        <title>Automated analysis of genomic sequences facilitates high-throughput and comprehensive description of bacteria.</title>
        <authorList>
            <person name="Hitch T.C.A."/>
        </authorList>
    </citation>
    <scope>NUCLEOTIDE SEQUENCE [LARGE SCALE GENOMIC DNA]</scope>
    <source>
        <strain evidence="5 6">Sanger_31</strain>
    </source>
</reference>
<evidence type="ECO:0000256" key="3">
    <source>
        <dbReference type="ARBA" id="ARBA00023163"/>
    </source>
</evidence>
<dbReference type="GO" id="GO:0003677">
    <property type="term" value="F:DNA binding"/>
    <property type="evidence" value="ECO:0007669"/>
    <property type="project" value="UniProtKB-KW"/>
</dbReference>
<comment type="caution">
    <text evidence="5">The sequence shown here is derived from an EMBL/GenBank/DDBJ whole genome shotgun (WGS) entry which is preliminary data.</text>
</comment>
<organism evidence="5 6">
    <name type="scientific">Hominimerdicola aceti</name>
    <dbReference type="NCBI Taxonomy" id="2981726"/>
    <lineage>
        <taxon>Bacteria</taxon>
        <taxon>Bacillati</taxon>
        <taxon>Bacillota</taxon>
        <taxon>Clostridia</taxon>
        <taxon>Eubacteriales</taxon>
        <taxon>Oscillospiraceae</taxon>
        <taxon>Hominimerdicola</taxon>
    </lineage>
</organism>
<keyword evidence="6" id="KW-1185">Reference proteome</keyword>
<dbReference type="PANTHER" id="PTHR40661">
    <property type="match status" value="1"/>
</dbReference>
<evidence type="ECO:0000313" key="6">
    <source>
        <dbReference type="Proteomes" id="UP001208131"/>
    </source>
</evidence>
<gene>
    <name evidence="5" type="ORF">OCV57_12115</name>
</gene>
<dbReference type="CDD" id="cd06529">
    <property type="entry name" value="S24_LexA-like"/>
    <property type="match status" value="1"/>
</dbReference>
<dbReference type="AlphaFoldDB" id="A0AAE3IIR6"/>
<dbReference type="InterPro" id="IPR010982">
    <property type="entry name" value="Lambda_DNA-bd_dom_sf"/>
</dbReference>